<evidence type="ECO:0000259" key="1">
    <source>
        <dbReference type="SMART" id="SM00955"/>
    </source>
</evidence>
<dbReference type="EMBL" id="MN740203">
    <property type="protein sequence ID" value="QHT93249.1"/>
    <property type="molecule type" value="Genomic_DNA"/>
</dbReference>
<dbReference type="Pfam" id="PF17849">
    <property type="entry name" value="OB_Dis3"/>
    <property type="match status" value="1"/>
</dbReference>
<dbReference type="InterPro" id="IPR041505">
    <property type="entry name" value="Dis3_CSD2"/>
</dbReference>
<organism evidence="2">
    <name type="scientific">viral metagenome</name>
    <dbReference type="NCBI Taxonomy" id="1070528"/>
    <lineage>
        <taxon>unclassified sequences</taxon>
        <taxon>metagenomes</taxon>
        <taxon>organismal metagenomes</taxon>
    </lineage>
</organism>
<dbReference type="PANTHER" id="PTHR23355:SF9">
    <property type="entry name" value="DIS3-LIKE EXONUCLEASE 2"/>
    <property type="match status" value="1"/>
</dbReference>
<dbReference type="AlphaFoldDB" id="A0A6C0IK98"/>
<dbReference type="GO" id="GO:0000932">
    <property type="term" value="C:P-body"/>
    <property type="evidence" value="ECO:0007669"/>
    <property type="project" value="TreeGrafter"/>
</dbReference>
<dbReference type="Pfam" id="PF00773">
    <property type="entry name" value="RNB"/>
    <property type="match status" value="2"/>
</dbReference>
<reference evidence="2" key="1">
    <citation type="journal article" date="2020" name="Nature">
        <title>Giant virus diversity and host interactions through global metagenomics.</title>
        <authorList>
            <person name="Schulz F."/>
            <person name="Roux S."/>
            <person name="Paez-Espino D."/>
            <person name="Jungbluth S."/>
            <person name="Walsh D.A."/>
            <person name="Denef V.J."/>
            <person name="McMahon K.D."/>
            <person name="Konstantinidis K.T."/>
            <person name="Eloe-Fadrosh E.A."/>
            <person name="Kyrpides N.C."/>
            <person name="Woyke T."/>
        </authorList>
    </citation>
    <scope>NUCLEOTIDE SEQUENCE</scope>
    <source>
        <strain evidence="2">GVMAG-M-3300023210-19</strain>
    </source>
</reference>
<dbReference type="GO" id="GO:0000175">
    <property type="term" value="F:3'-5'-RNA exonuclease activity"/>
    <property type="evidence" value="ECO:0007669"/>
    <property type="project" value="TreeGrafter"/>
</dbReference>
<feature type="domain" description="RNB" evidence="1">
    <location>
        <begin position="191"/>
        <end position="445"/>
    </location>
</feature>
<protein>
    <recommendedName>
        <fullName evidence="1">RNB domain-containing protein</fullName>
    </recommendedName>
</protein>
<dbReference type="SUPFAM" id="SSF50249">
    <property type="entry name" value="Nucleic acid-binding proteins"/>
    <property type="match status" value="1"/>
</dbReference>
<name>A0A6C0IK98_9ZZZZ</name>
<dbReference type="InterPro" id="IPR001900">
    <property type="entry name" value="RNase_II/R"/>
</dbReference>
<dbReference type="PANTHER" id="PTHR23355">
    <property type="entry name" value="RIBONUCLEASE"/>
    <property type="match status" value="1"/>
</dbReference>
<sequence length="561" mass="65603">MNNTFSIRIHNRDYSDYEFTTSEQENIVLDIDPVHHKLFHDDVFTINGPNSLHIQTSDVRSTNCLPGVLVLHGNQTYGRTANKKRLLYKCIPYDHRLPHFLVPYDPSLDFSKVLSNKYVLFSFQEWDKKHPLGTLVESLGNVNDKDALANYELYGNHLQYSLKDMTKLIKKRVTEHEEMIEQIIHDKKYTMQHKTSQYVFSIDPAGSLDYDDAFAIERKDERTCVTVHIANVAIWMEHFQMWNSLTGRVSTIYFPHSKKTMLPAMMSDQICSLKQKQRNVTMFVEFPLLDNGSIDFDNVTFGNSVVKVCKNFHYEEPKLLKNEHYQQLLSSTKQLDPSLHDSHDVVSFWMIQVNAFLAKKMHKYDIGILRVSSLKYSERLNLDFDKTTRDALFHYKNASANYVSTQEKTLRHEVMDQDIYTHITSPIRRTVDLVNQLILLYRSQLLSALSIGAQRYLMAWMSNLEKINQDTKKIKYLQNKMQLIDQCESNSEVLNGDMDGIVVDKKIVDNMFHYVIFIASLRVFLPSISDKELDDYNKCRVQVFLFEDENNIRNKIKIQIL</sequence>
<dbReference type="InterPro" id="IPR050180">
    <property type="entry name" value="RNR_Ribonuclease"/>
</dbReference>
<dbReference type="GO" id="GO:0003723">
    <property type="term" value="F:RNA binding"/>
    <property type="evidence" value="ECO:0007669"/>
    <property type="project" value="InterPro"/>
</dbReference>
<dbReference type="InterPro" id="IPR012340">
    <property type="entry name" value="NA-bd_OB-fold"/>
</dbReference>
<proteinExistence type="predicted"/>
<accession>A0A6C0IK98</accession>
<dbReference type="SMART" id="SM00955">
    <property type="entry name" value="RNB"/>
    <property type="match status" value="1"/>
</dbReference>
<dbReference type="GO" id="GO:0006402">
    <property type="term" value="P:mRNA catabolic process"/>
    <property type="evidence" value="ECO:0007669"/>
    <property type="project" value="TreeGrafter"/>
</dbReference>
<evidence type="ECO:0000313" key="2">
    <source>
        <dbReference type="EMBL" id="QHT93249.1"/>
    </source>
</evidence>